<organism evidence="1 2">
    <name type="scientific">Phytophthora oleae</name>
    <dbReference type="NCBI Taxonomy" id="2107226"/>
    <lineage>
        <taxon>Eukaryota</taxon>
        <taxon>Sar</taxon>
        <taxon>Stramenopiles</taxon>
        <taxon>Oomycota</taxon>
        <taxon>Peronosporomycetes</taxon>
        <taxon>Peronosporales</taxon>
        <taxon>Peronosporaceae</taxon>
        <taxon>Phytophthora</taxon>
    </lineage>
</organism>
<proteinExistence type="predicted"/>
<gene>
    <name evidence="1" type="ORF">V7S43_013689</name>
</gene>
<reference evidence="1 2" key="1">
    <citation type="submission" date="2024-09" db="EMBL/GenBank/DDBJ databases">
        <title>Genome sequencing and assembly of Phytophthora oleae, isolate VK10A, causative agent of rot of olive drupes.</title>
        <authorList>
            <person name="Conti Taguali S."/>
            <person name="Riolo M."/>
            <person name="La Spada F."/>
            <person name="Cacciola S.O."/>
            <person name="Dionisio G."/>
        </authorList>
    </citation>
    <scope>NUCLEOTIDE SEQUENCE [LARGE SCALE GENOMIC DNA]</scope>
    <source>
        <strain evidence="1 2">VK10A</strain>
    </source>
</reference>
<comment type="caution">
    <text evidence="1">The sequence shown here is derived from an EMBL/GenBank/DDBJ whole genome shotgun (WGS) entry which is preliminary data.</text>
</comment>
<protein>
    <submittedName>
        <fullName evidence="1">Uncharacterized protein</fullName>
    </submittedName>
</protein>
<accession>A0ABD3F4Q0</accession>
<sequence length="69" mass="7417">MSVLAQDPNALKKAHADGWNLDPDSFPADTVYPGLYSGDYGPTEAVLAKAESPLDLFFFFHAQVTVGSD</sequence>
<keyword evidence="2" id="KW-1185">Reference proteome</keyword>
<name>A0ABD3F4Q0_9STRA</name>
<evidence type="ECO:0000313" key="2">
    <source>
        <dbReference type="Proteomes" id="UP001632037"/>
    </source>
</evidence>
<evidence type="ECO:0000313" key="1">
    <source>
        <dbReference type="EMBL" id="KAL3661491.1"/>
    </source>
</evidence>
<dbReference type="Proteomes" id="UP001632037">
    <property type="component" value="Unassembled WGS sequence"/>
</dbReference>
<dbReference type="EMBL" id="JBIMZQ010000036">
    <property type="protein sequence ID" value="KAL3661491.1"/>
    <property type="molecule type" value="Genomic_DNA"/>
</dbReference>
<dbReference type="AlphaFoldDB" id="A0ABD3F4Q0"/>